<dbReference type="InParanoid" id="J4G754"/>
<proteinExistence type="predicted"/>
<feature type="domain" description="PXA" evidence="2">
    <location>
        <begin position="63"/>
        <end position="242"/>
    </location>
</feature>
<dbReference type="AlphaFoldDB" id="J4G754"/>
<dbReference type="Proteomes" id="UP000006352">
    <property type="component" value="Unassembled WGS sequence"/>
</dbReference>
<accession>J4G754</accession>
<evidence type="ECO:0000259" key="2">
    <source>
        <dbReference type="PROSITE" id="PS51207"/>
    </source>
</evidence>
<keyword evidence="4" id="KW-1185">Reference proteome</keyword>
<evidence type="ECO:0000313" key="4">
    <source>
        <dbReference type="Proteomes" id="UP000006352"/>
    </source>
</evidence>
<dbReference type="PANTHER" id="PTHR22775">
    <property type="entry name" value="SORTING NEXIN"/>
    <property type="match status" value="1"/>
</dbReference>
<dbReference type="PANTHER" id="PTHR22775:SF3">
    <property type="entry name" value="SORTING NEXIN-13"/>
    <property type="match status" value="1"/>
</dbReference>
<feature type="region of interest" description="Disordered" evidence="1">
    <location>
        <begin position="1"/>
        <end position="33"/>
    </location>
</feature>
<dbReference type="EMBL" id="HE797067">
    <property type="protein sequence ID" value="CCM02213.1"/>
    <property type="molecule type" value="Genomic_DNA"/>
</dbReference>
<dbReference type="InterPro" id="IPR003114">
    <property type="entry name" value="Phox_assoc"/>
</dbReference>
<dbReference type="OrthoDB" id="5582218at2759"/>
<dbReference type="SMART" id="SM00313">
    <property type="entry name" value="PXA"/>
    <property type="match status" value="1"/>
</dbReference>
<dbReference type="RefSeq" id="XP_012181496.1">
    <property type="nucleotide sequence ID" value="XM_012326106.1"/>
</dbReference>
<gene>
    <name evidence="3" type="ORF">FIBRA_04293</name>
</gene>
<dbReference type="STRING" id="599839.J4G754"/>
<sequence length="588" mass="63686">MAAAAAARSRRSVRSFHSSSSSIGEKPPAKPISKPASLPRRLLFPHLPPDADLPPLLTSSAAAPALNAEIYDVIALALRAFVNPWWTKLTCYDKDFLPAITRVLTAVIRAIETRLISADLAALVLRDFPTLLTQHYVDFRNAKSKLHTSYASGGAATLPQLFHHLQPHMAISPDGTIDEVYVRQAIDHVLKASLPPEDYDSEAERYIVREIVQSVLLRNVLPRVTQPWFIYRLILSTLGPQPSKLAEPPDLSQLSSIKPDNVTSLRATYSLQSLAIFFLSAVQSISGACLMLIHTYRQTRDTIKKVNAAQSPRNDPLSSFVSHPDDRTTTLAAPVPLTFPGGLAAIKPASEPAELVSHAPTPISVSSLQPFTRSGSGSTVQTESFPPTRAFTPLVTSAPLNYTQPSLSLLFTLLTPPPTPAPTLAAKFTTSTSTRTMLALAHTLSLPLTLFEPFLSRLLPYLLYMHVLSVPRLIDLVRAARHTLFPEGWPGPAPPDPSPEEQVALRAELGQRLLTSIPAPVALLLGPTPEAQMYTIDAMLDPLSNQSCNAHLVLYILDLVLLAVFPELGASESVTAASTESVGPAKAY</sequence>
<dbReference type="HOGENOM" id="CLU_032678_0_0_1"/>
<evidence type="ECO:0000256" key="1">
    <source>
        <dbReference type="SAM" id="MobiDB-lite"/>
    </source>
</evidence>
<name>J4G754_9APHY</name>
<evidence type="ECO:0000313" key="3">
    <source>
        <dbReference type="EMBL" id="CCM02213.1"/>
    </source>
</evidence>
<dbReference type="GO" id="GO:0035091">
    <property type="term" value="F:phosphatidylinositol binding"/>
    <property type="evidence" value="ECO:0007669"/>
    <property type="project" value="TreeGrafter"/>
</dbReference>
<protein>
    <recommendedName>
        <fullName evidence="2">PXA domain-containing protein</fullName>
    </recommendedName>
</protein>
<dbReference type="PROSITE" id="PS51207">
    <property type="entry name" value="PXA"/>
    <property type="match status" value="1"/>
</dbReference>
<reference evidence="3 4" key="1">
    <citation type="journal article" date="2012" name="Appl. Environ. Microbiol.">
        <title>Short-read sequencing for genomic analysis of the brown rot fungus Fibroporia radiculosa.</title>
        <authorList>
            <person name="Tang J.D."/>
            <person name="Perkins A.D."/>
            <person name="Sonstegard T.S."/>
            <person name="Schroeder S.G."/>
            <person name="Burgess S.C."/>
            <person name="Diehl S.V."/>
        </authorList>
    </citation>
    <scope>NUCLEOTIDE SEQUENCE [LARGE SCALE GENOMIC DNA]</scope>
    <source>
        <strain evidence="3 4">TFFH 294</strain>
    </source>
</reference>
<dbReference type="Pfam" id="PF02194">
    <property type="entry name" value="PXA"/>
    <property type="match status" value="1"/>
</dbReference>
<dbReference type="GeneID" id="24097124"/>
<organism evidence="3 4">
    <name type="scientific">Fibroporia radiculosa</name>
    <dbReference type="NCBI Taxonomy" id="599839"/>
    <lineage>
        <taxon>Eukaryota</taxon>
        <taxon>Fungi</taxon>
        <taxon>Dikarya</taxon>
        <taxon>Basidiomycota</taxon>
        <taxon>Agaricomycotina</taxon>
        <taxon>Agaricomycetes</taxon>
        <taxon>Polyporales</taxon>
        <taxon>Fibroporiaceae</taxon>
        <taxon>Fibroporia</taxon>
    </lineage>
</organism>